<feature type="transmembrane region" description="Helical" evidence="4">
    <location>
        <begin position="13"/>
        <end position="34"/>
    </location>
</feature>
<feature type="non-terminal residue" evidence="6">
    <location>
        <position position="85"/>
    </location>
</feature>
<dbReference type="Proteomes" id="UP000192578">
    <property type="component" value="Unassembled WGS sequence"/>
</dbReference>
<accession>A0A9X6RN73</accession>
<keyword evidence="4" id="KW-0812">Transmembrane</keyword>
<evidence type="ECO:0000256" key="2">
    <source>
        <dbReference type="RuleBase" id="RU000682"/>
    </source>
</evidence>
<keyword evidence="7" id="KW-1185">Reference proteome</keyword>
<proteinExistence type="predicted"/>
<evidence type="ECO:0000313" key="7">
    <source>
        <dbReference type="Proteomes" id="UP000192578"/>
    </source>
</evidence>
<evidence type="ECO:0000313" key="6">
    <source>
        <dbReference type="EMBL" id="OWA54093.1"/>
    </source>
</evidence>
<evidence type="ECO:0000256" key="1">
    <source>
        <dbReference type="ARBA" id="ARBA00004123"/>
    </source>
</evidence>
<dbReference type="CDD" id="cd00086">
    <property type="entry name" value="homeodomain"/>
    <property type="match status" value="1"/>
</dbReference>
<dbReference type="GO" id="GO:0005634">
    <property type="term" value="C:nucleus"/>
    <property type="evidence" value="ECO:0007669"/>
    <property type="project" value="UniProtKB-SubCell"/>
</dbReference>
<keyword evidence="4" id="KW-1133">Transmembrane helix</keyword>
<organism evidence="6 7">
    <name type="scientific">Hypsibius exemplaris</name>
    <name type="common">Freshwater tardigrade</name>
    <dbReference type="NCBI Taxonomy" id="2072580"/>
    <lineage>
        <taxon>Eukaryota</taxon>
        <taxon>Metazoa</taxon>
        <taxon>Ecdysozoa</taxon>
        <taxon>Tardigrada</taxon>
        <taxon>Eutardigrada</taxon>
        <taxon>Parachela</taxon>
        <taxon>Hypsibioidea</taxon>
        <taxon>Hypsibiidae</taxon>
        <taxon>Hypsibius</taxon>
    </lineage>
</organism>
<dbReference type="AlphaFoldDB" id="A0A9X6RN73"/>
<dbReference type="InterPro" id="IPR009057">
    <property type="entry name" value="Homeodomain-like_sf"/>
</dbReference>
<comment type="caution">
    <text evidence="6">The sequence shown here is derived from an EMBL/GenBank/DDBJ whole genome shotgun (WGS) entry which is preliminary data.</text>
</comment>
<keyword evidence="2" id="KW-0371">Homeobox</keyword>
<dbReference type="GO" id="GO:0003677">
    <property type="term" value="F:DNA binding"/>
    <property type="evidence" value="ECO:0007669"/>
    <property type="project" value="UniProtKB-KW"/>
</dbReference>
<evidence type="ECO:0000259" key="5">
    <source>
        <dbReference type="Pfam" id="PF00046"/>
    </source>
</evidence>
<feature type="compositionally biased region" description="Basic and acidic residues" evidence="3">
    <location>
        <begin position="75"/>
        <end position="85"/>
    </location>
</feature>
<dbReference type="EMBL" id="MTYJ01000370">
    <property type="protein sequence ID" value="OWA54093.1"/>
    <property type="molecule type" value="Genomic_DNA"/>
</dbReference>
<protein>
    <recommendedName>
        <fullName evidence="5">Homeobox domain-containing protein</fullName>
    </recommendedName>
</protein>
<dbReference type="SUPFAM" id="SSF46689">
    <property type="entry name" value="Homeodomain-like"/>
    <property type="match status" value="1"/>
</dbReference>
<keyword evidence="2" id="KW-0238">DNA-binding</keyword>
<dbReference type="InterPro" id="IPR001356">
    <property type="entry name" value="HD"/>
</dbReference>
<dbReference type="Pfam" id="PF00046">
    <property type="entry name" value="Homeodomain"/>
    <property type="match status" value="1"/>
</dbReference>
<keyword evidence="2" id="KW-0539">Nucleus</keyword>
<sequence>IVRVQDGIFQYKVFYLVLFPFCPLSSFHFPFPCFPTSVWKPKRSSLEAAFEEDRYPSREDREGLVKELSLPPRSQGDRRAKEKYN</sequence>
<name>A0A9X6RN73_HYPEX</name>
<feature type="region of interest" description="Disordered" evidence="3">
    <location>
        <begin position="55"/>
        <end position="85"/>
    </location>
</feature>
<reference evidence="7" key="1">
    <citation type="submission" date="2017-01" db="EMBL/GenBank/DDBJ databases">
        <title>Comparative genomics of anhydrobiosis in the tardigrade Hypsibius dujardini.</title>
        <authorList>
            <person name="Yoshida Y."/>
            <person name="Koutsovoulos G."/>
            <person name="Laetsch D."/>
            <person name="Stevens L."/>
            <person name="Kumar S."/>
            <person name="Horikawa D."/>
            <person name="Ishino K."/>
            <person name="Komine S."/>
            <person name="Tomita M."/>
            <person name="Blaxter M."/>
            <person name="Arakawa K."/>
        </authorList>
    </citation>
    <scope>NUCLEOTIDE SEQUENCE [LARGE SCALE GENOMIC DNA]</scope>
    <source>
        <strain evidence="7">Z151</strain>
    </source>
</reference>
<evidence type="ECO:0000256" key="3">
    <source>
        <dbReference type="SAM" id="MobiDB-lite"/>
    </source>
</evidence>
<dbReference type="Gene3D" id="1.10.10.60">
    <property type="entry name" value="Homeodomain-like"/>
    <property type="match status" value="1"/>
</dbReference>
<gene>
    <name evidence="6" type="ORF">BV898_20327</name>
</gene>
<keyword evidence="4" id="KW-0472">Membrane</keyword>
<evidence type="ECO:0000256" key="4">
    <source>
        <dbReference type="SAM" id="Phobius"/>
    </source>
</evidence>
<comment type="subcellular location">
    <subcellularLocation>
        <location evidence="1 2">Nucleus</location>
    </subcellularLocation>
</comment>
<feature type="compositionally biased region" description="Basic and acidic residues" evidence="3">
    <location>
        <begin position="55"/>
        <end position="65"/>
    </location>
</feature>
<feature type="domain" description="Homeobox" evidence="5">
    <location>
        <begin position="43"/>
        <end position="73"/>
    </location>
</feature>